<keyword evidence="3" id="KW-1185">Reference proteome</keyword>
<feature type="compositionally biased region" description="Basic and acidic residues" evidence="1">
    <location>
        <begin position="16"/>
        <end position="25"/>
    </location>
</feature>
<proteinExistence type="predicted"/>
<dbReference type="HOGENOM" id="CLU_1983210_0_0_1"/>
<feature type="region of interest" description="Disordered" evidence="1">
    <location>
        <begin position="1"/>
        <end position="29"/>
    </location>
</feature>
<accession>A0A0C3QN62</accession>
<reference evidence="2 3" key="1">
    <citation type="submission" date="2014-04" db="EMBL/GenBank/DDBJ databases">
        <authorList>
            <consortium name="DOE Joint Genome Institute"/>
            <person name="Kuo A."/>
            <person name="Girlanda M."/>
            <person name="Perotto S."/>
            <person name="Kohler A."/>
            <person name="Nagy L.G."/>
            <person name="Floudas D."/>
            <person name="Copeland A."/>
            <person name="Barry K.W."/>
            <person name="Cichocki N."/>
            <person name="Veneault-Fourrey C."/>
            <person name="LaButti K."/>
            <person name="Lindquist E.A."/>
            <person name="Lipzen A."/>
            <person name="Lundell T."/>
            <person name="Morin E."/>
            <person name="Murat C."/>
            <person name="Sun H."/>
            <person name="Tunlid A."/>
            <person name="Henrissat B."/>
            <person name="Grigoriev I.V."/>
            <person name="Hibbett D.S."/>
            <person name="Martin F."/>
            <person name="Nordberg H.P."/>
            <person name="Cantor M.N."/>
            <person name="Hua S.X."/>
        </authorList>
    </citation>
    <scope>NUCLEOTIDE SEQUENCE [LARGE SCALE GENOMIC DNA]</scope>
    <source>
        <strain evidence="2 3">MUT 4182</strain>
    </source>
</reference>
<gene>
    <name evidence="2" type="ORF">M407DRAFT_22336</name>
</gene>
<name>A0A0C3QN62_9AGAM</name>
<dbReference type="Proteomes" id="UP000054248">
    <property type="component" value="Unassembled WGS sequence"/>
</dbReference>
<evidence type="ECO:0000313" key="3">
    <source>
        <dbReference type="Proteomes" id="UP000054248"/>
    </source>
</evidence>
<evidence type="ECO:0000256" key="1">
    <source>
        <dbReference type="SAM" id="MobiDB-lite"/>
    </source>
</evidence>
<dbReference type="EMBL" id="KN822994">
    <property type="protein sequence ID" value="KIO28439.1"/>
    <property type="molecule type" value="Genomic_DNA"/>
</dbReference>
<sequence>MASTKRKAEGPVGEELPTKKVKLTESNEGPPRLSHLLAGSFELTTTLIRLLGCPYGRPSCVHGRALHHVTVVGETYGIDQGVTIWCGACNIICDFELFSGPHGVPQPEFTSGNDLVVDEADEIIESPLEVLFLGNSRRASGLHSQNAYP</sequence>
<dbReference type="OrthoDB" id="3173604at2759"/>
<organism evidence="2 3">
    <name type="scientific">Tulasnella calospora MUT 4182</name>
    <dbReference type="NCBI Taxonomy" id="1051891"/>
    <lineage>
        <taxon>Eukaryota</taxon>
        <taxon>Fungi</taxon>
        <taxon>Dikarya</taxon>
        <taxon>Basidiomycota</taxon>
        <taxon>Agaricomycotina</taxon>
        <taxon>Agaricomycetes</taxon>
        <taxon>Cantharellales</taxon>
        <taxon>Tulasnellaceae</taxon>
        <taxon>Tulasnella</taxon>
    </lineage>
</organism>
<evidence type="ECO:0000313" key="2">
    <source>
        <dbReference type="EMBL" id="KIO28439.1"/>
    </source>
</evidence>
<dbReference type="AlphaFoldDB" id="A0A0C3QN62"/>
<protein>
    <submittedName>
        <fullName evidence="2">Uncharacterized protein</fullName>
    </submittedName>
</protein>
<reference evidence="3" key="2">
    <citation type="submission" date="2015-01" db="EMBL/GenBank/DDBJ databases">
        <title>Evolutionary Origins and Diversification of the Mycorrhizal Mutualists.</title>
        <authorList>
            <consortium name="DOE Joint Genome Institute"/>
            <consortium name="Mycorrhizal Genomics Consortium"/>
            <person name="Kohler A."/>
            <person name="Kuo A."/>
            <person name="Nagy L.G."/>
            <person name="Floudas D."/>
            <person name="Copeland A."/>
            <person name="Barry K.W."/>
            <person name="Cichocki N."/>
            <person name="Veneault-Fourrey C."/>
            <person name="LaButti K."/>
            <person name="Lindquist E.A."/>
            <person name="Lipzen A."/>
            <person name="Lundell T."/>
            <person name="Morin E."/>
            <person name="Murat C."/>
            <person name="Riley R."/>
            <person name="Ohm R."/>
            <person name="Sun H."/>
            <person name="Tunlid A."/>
            <person name="Henrissat B."/>
            <person name="Grigoriev I.V."/>
            <person name="Hibbett D.S."/>
            <person name="Martin F."/>
        </authorList>
    </citation>
    <scope>NUCLEOTIDE SEQUENCE [LARGE SCALE GENOMIC DNA]</scope>
    <source>
        <strain evidence="3">MUT 4182</strain>
    </source>
</reference>